<accession>A0A550CSV8</accession>
<evidence type="ECO:0000256" key="1">
    <source>
        <dbReference type="ARBA" id="ARBA00023125"/>
    </source>
</evidence>
<evidence type="ECO:0000313" key="5">
    <source>
        <dbReference type="Proteomes" id="UP000320762"/>
    </source>
</evidence>
<evidence type="ECO:0000313" key="4">
    <source>
        <dbReference type="EMBL" id="TRM67872.1"/>
    </source>
</evidence>
<comment type="subcellular location">
    <subcellularLocation>
        <location evidence="2">Nucleus</location>
    </subcellularLocation>
</comment>
<proteinExistence type="predicted"/>
<dbReference type="OrthoDB" id="5954824at2759"/>
<dbReference type="SMART" id="SM00339">
    <property type="entry name" value="FH"/>
    <property type="match status" value="1"/>
</dbReference>
<evidence type="ECO:0000259" key="3">
    <source>
        <dbReference type="PROSITE" id="PS50039"/>
    </source>
</evidence>
<evidence type="ECO:0000256" key="2">
    <source>
        <dbReference type="PROSITE-ProRule" id="PRU00089"/>
    </source>
</evidence>
<dbReference type="InterPro" id="IPR001766">
    <property type="entry name" value="Fork_head_dom"/>
</dbReference>
<keyword evidence="1 2" id="KW-0238">DNA-binding</keyword>
<keyword evidence="2" id="KW-0539">Nucleus</keyword>
<organism evidence="4 5">
    <name type="scientific">Schizophyllum amplum</name>
    <dbReference type="NCBI Taxonomy" id="97359"/>
    <lineage>
        <taxon>Eukaryota</taxon>
        <taxon>Fungi</taxon>
        <taxon>Dikarya</taxon>
        <taxon>Basidiomycota</taxon>
        <taxon>Agaricomycotina</taxon>
        <taxon>Agaricomycetes</taxon>
        <taxon>Agaricomycetidae</taxon>
        <taxon>Agaricales</taxon>
        <taxon>Schizophyllaceae</taxon>
        <taxon>Schizophyllum</taxon>
    </lineage>
</organism>
<feature type="DNA-binding region" description="Fork-head" evidence="2">
    <location>
        <begin position="96"/>
        <end position="186"/>
    </location>
</feature>
<dbReference type="PROSITE" id="PS50039">
    <property type="entry name" value="FORK_HEAD_3"/>
    <property type="match status" value="1"/>
</dbReference>
<reference evidence="4 5" key="1">
    <citation type="journal article" date="2019" name="New Phytol.">
        <title>Comparative genomics reveals unique wood-decay strategies and fruiting body development in the Schizophyllaceae.</title>
        <authorList>
            <person name="Almasi E."/>
            <person name="Sahu N."/>
            <person name="Krizsan K."/>
            <person name="Balint B."/>
            <person name="Kovacs G.M."/>
            <person name="Kiss B."/>
            <person name="Cseklye J."/>
            <person name="Drula E."/>
            <person name="Henrissat B."/>
            <person name="Nagy I."/>
            <person name="Chovatia M."/>
            <person name="Adam C."/>
            <person name="LaButti K."/>
            <person name="Lipzen A."/>
            <person name="Riley R."/>
            <person name="Grigoriev I.V."/>
            <person name="Nagy L.G."/>
        </authorList>
    </citation>
    <scope>NUCLEOTIDE SEQUENCE [LARGE SCALE GENOMIC DNA]</scope>
    <source>
        <strain evidence="4 5">NL-1724</strain>
    </source>
</reference>
<dbReference type="Gene3D" id="1.10.10.10">
    <property type="entry name" value="Winged helix-like DNA-binding domain superfamily/Winged helix DNA-binding domain"/>
    <property type="match status" value="1"/>
</dbReference>
<dbReference type="GO" id="GO:0005634">
    <property type="term" value="C:nucleus"/>
    <property type="evidence" value="ECO:0007669"/>
    <property type="project" value="UniProtKB-SubCell"/>
</dbReference>
<dbReference type="InterPro" id="IPR036390">
    <property type="entry name" value="WH_DNA-bd_sf"/>
</dbReference>
<dbReference type="STRING" id="97359.A0A550CSV8"/>
<gene>
    <name evidence="4" type="ORF">BD626DRAFT_107320</name>
</gene>
<dbReference type="SUPFAM" id="SSF46785">
    <property type="entry name" value="Winged helix' DNA-binding domain"/>
    <property type="match status" value="1"/>
</dbReference>
<dbReference type="AlphaFoldDB" id="A0A550CSV8"/>
<dbReference type="EMBL" id="VDMD01000002">
    <property type="protein sequence ID" value="TRM67872.1"/>
    <property type="molecule type" value="Genomic_DNA"/>
</dbReference>
<dbReference type="GO" id="GO:0043565">
    <property type="term" value="F:sequence-specific DNA binding"/>
    <property type="evidence" value="ECO:0007669"/>
    <property type="project" value="InterPro"/>
</dbReference>
<name>A0A550CSV8_9AGAR</name>
<dbReference type="InterPro" id="IPR036388">
    <property type="entry name" value="WH-like_DNA-bd_sf"/>
</dbReference>
<dbReference type="Proteomes" id="UP000320762">
    <property type="component" value="Unassembled WGS sequence"/>
</dbReference>
<dbReference type="Pfam" id="PF00250">
    <property type="entry name" value="Forkhead"/>
    <property type="match status" value="1"/>
</dbReference>
<sequence length="210" mass="23876">MTAHDCCGNSQSNLSIFGETQTLSSRVRFAQSYASSSAGLSRAVRFATSTSAFLCDPVTDPSLDALNERYLRERVMSRGKGSIDLWALPDYSPDKKPRVELVLLVMLALHGSPTRALRLQEIYAAIISRYPYFKKAHLSRQRSICPILSRKRQFRYFYQPMDAHGSECLWYLDLSHEEETSNRKWKPATTSRVDLQCIDGNCISQAWVLI</sequence>
<comment type="caution">
    <text evidence="4">The sequence shown here is derived from an EMBL/GenBank/DDBJ whole genome shotgun (WGS) entry which is preliminary data.</text>
</comment>
<protein>
    <recommendedName>
        <fullName evidence="3">Fork-head domain-containing protein</fullName>
    </recommendedName>
</protein>
<keyword evidence="5" id="KW-1185">Reference proteome</keyword>
<feature type="domain" description="Fork-head" evidence="3">
    <location>
        <begin position="96"/>
        <end position="186"/>
    </location>
</feature>
<dbReference type="GO" id="GO:0003700">
    <property type="term" value="F:DNA-binding transcription factor activity"/>
    <property type="evidence" value="ECO:0007669"/>
    <property type="project" value="InterPro"/>
</dbReference>